<sequence precursor="true">MIKKIFFILFEISLLILNASASENFVTDITYDLSEGTFLNTAVTNPESRNVRQIVMEEKGIDSLENFPISTTGCYRNVTSPNGEYLATKFEMYKSANILYEIHASGMLPFRVAFSPDSSMFVIPEEKNVVDNNGTGRKLIGFEVRSSETGKRINEFFFDLYTEGVYPQEMYKNNLVQLYWSADGSSIIADYVHKEYAVEYDPAAELSYIKCDIDYSALSHNETMSNETVYSGPSSVEIEDINSNINSSQTSEPPAQEASSAPGFSVTLAGLSIVIVARKHCRK</sequence>
<organism evidence="1 2">
    <name type="scientific">Methanomethylovorans hollandica (strain DSM 15978 / NBRC 107637 / DMS1)</name>
    <dbReference type="NCBI Taxonomy" id="867904"/>
    <lineage>
        <taxon>Archaea</taxon>
        <taxon>Methanobacteriati</taxon>
        <taxon>Methanobacteriota</taxon>
        <taxon>Stenosarchaea group</taxon>
        <taxon>Methanomicrobia</taxon>
        <taxon>Methanosarcinales</taxon>
        <taxon>Methanosarcinaceae</taxon>
        <taxon>Methanomethylovorans</taxon>
    </lineage>
</organism>
<evidence type="ECO:0000313" key="2">
    <source>
        <dbReference type="Proteomes" id="UP000010866"/>
    </source>
</evidence>
<reference evidence="2" key="1">
    <citation type="submission" date="2012-02" db="EMBL/GenBank/DDBJ databases">
        <title>Complete sequence of plasmid of Methanomethylovorans hollandica DSM 15978.</title>
        <authorList>
            <person name="Lucas S."/>
            <person name="Copeland A."/>
            <person name="Lapidus A."/>
            <person name="Glavina del Rio T."/>
            <person name="Dalin E."/>
            <person name="Tice H."/>
            <person name="Bruce D."/>
            <person name="Goodwin L."/>
            <person name="Pitluck S."/>
            <person name="Peters L."/>
            <person name="Mikhailova N."/>
            <person name="Held B."/>
            <person name="Kyrpides N."/>
            <person name="Mavromatis K."/>
            <person name="Ivanova N."/>
            <person name="Brettin T."/>
            <person name="Detter J.C."/>
            <person name="Han C."/>
            <person name="Larimer F."/>
            <person name="Land M."/>
            <person name="Hauser L."/>
            <person name="Markowitz V."/>
            <person name="Cheng J.-F."/>
            <person name="Hugenholtz P."/>
            <person name="Woyke T."/>
            <person name="Wu D."/>
            <person name="Spring S."/>
            <person name="Schroeder M."/>
            <person name="Brambilla E."/>
            <person name="Klenk H.-P."/>
            <person name="Eisen J.A."/>
        </authorList>
    </citation>
    <scope>NUCLEOTIDE SEQUENCE [LARGE SCALE GENOMIC DNA]</scope>
    <source>
        <strain evidence="2">DSM 15978 / NBRC 107637 / DMS1</strain>
        <plasmid evidence="2">Plasmid pMETHO01</plasmid>
    </source>
</reference>
<keyword evidence="1" id="KW-0614">Plasmid</keyword>
<dbReference type="GeneID" id="14401643"/>
<dbReference type="AlphaFoldDB" id="L0L0G2"/>
<protein>
    <submittedName>
        <fullName evidence="1">Uncharacterized protein</fullName>
    </submittedName>
</protein>
<dbReference type="HOGENOM" id="CLU_982155_0_0_2"/>
<dbReference type="RefSeq" id="WP_015313943.1">
    <property type="nucleotide sequence ID" value="NC_019972.1"/>
</dbReference>
<name>L0L0G2_METHD</name>
<dbReference type="EMBL" id="CP003363">
    <property type="protein sequence ID" value="AGB50811.1"/>
    <property type="molecule type" value="Genomic_DNA"/>
</dbReference>
<gene>
    <name evidence="1" type="ordered locus">Metho_2681</name>
</gene>
<dbReference type="KEGG" id="mhz:Metho_2681"/>
<keyword evidence="2" id="KW-1185">Reference proteome</keyword>
<evidence type="ECO:0000313" key="1">
    <source>
        <dbReference type="EMBL" id="AGB50811.1"/>
    </source>
</evidence>
<accession>L0L0G2</accession>
<dbReference type="Proteomes" id="UP000010866">
    <property type="component" value="Plasmid pMETHO01"/>
</dbReference>
<geneLocation type="plasmid" evidence="1 2">
    <name>pMETHO01</name>
</geneLocation>
<proteinExistence type="predicted"/>